<evidence type="ECO:0000256" key="1">
    <source>
        <dbReference type="ARBA" id="ARBA00010641"/>
    </source>
</evidence>
<evidence type="ECO:0000256" key="4">
    <source>
        <dbReference type="ARBA" id="ARBA00023163"/>
    </source>
</evidence>
<keyword evidence="8" id="KW-1185">Reference proteome</keyword>
<protein>
    <submittedName>
        <fullName evidence="7">Sigma-70 family RNA polymerase sigma factor</fullName>
    </submittedName>
</protein>
<keyword evidence="3" id="KW-0731">Sigma factor</keyword>
<feature type="domain" description="RNA polymerase sigma factor 70 region 4 type 2" evidence="6">
    <location>
        <begin position="127"/>
        <end position="178"/>
    </location>
</feature>
<dbReference type="InterPro" id="IPR013249">
    <property type="entry name" value="RNA_pol_sigma70_r4_t2"/>
</dbReference>
<dbReference type="EMBL" id="BAABCV010000002">
    <property type="protein sequence ID" value="GAA4087282.1"/>
    <property type="molecule type" value="Genomic_DNA"/>
</dbReference>
<dbReference type="Proteomes" id="UP001500841">
    <property type="component" value="Unassembled WGS sequence"/>
</dbReference>
<gene>
    <name evidence="7" type="ORF">GCM10022392_05390</name>
</gene>
<dbReference type="InterPro" id="IPR013325">
    <property type="entry name" value="RNA_pol_sigma_r2"/>
</dbReference>
<dbReference type="InterPro" id="IPR039425">
    <property type="entry name" value="RNA_pol_sigma-70-like"/>
</dbReference>
<dbReference type="Gene3D" id="1.10.10.10">
    <property type="entry name" value="Winged helix-like DNA-binding domain superfamily/Winged helix DNA-binding domain"/>
    <property type="match status" value="1"/>
</dbReference>
<dbReference type="RefSeq" id="WP_345100897.1">
    <property type="nucleotide sequence ID" value="NZ_BAABCV010000002.1"/>
</dbReference>
<keyword evidence="4" id="KW-0804">Transcription</keyword>
<dbReference type="SUPFAM" id="SSF88659">
    <property type="entry name" value="Sigma3 and sigma4 domains of RNA polymerase sigma factors"/>
    <property type="match status" value="1"/>
</dbReference>
<dbReference type="SUPFAM" id="SSF88946">
    <property type="entry name" value="Sigma2 domain of RNA polymerase sigma factors"/>
    <property type="match status" value="1"/>
</dbReference>
<dbReference type="InterPro" id="IPR036388">
    <property type="entry name" value="WH-like_DNA-bd_sf"/>
</dbReference>
<name>A0ABP7WED9_9SPHI</name>
<dbReference type="Pfam" id="PF04542">
    <property type="entry name" value="Sigma70_r2"/>
    <property type="match status" value="1"/>
</dbReference>
<dbReference type="InterPro" id="IPR007627">
    <property type="entry name" value="RNA_pol_sigma70_r2"/>
</dbReference>
<accession>A0ABP7WED9</accession>
<evidence type="ECO:0000259" key="5">
    <source>
        <dbReference type="Pfam" id="PF04542"/>
    </source>
</evidence>
<sequence length="192" mass="22512">MGKQELPLNQLVEGCVLSDRKCEELLYKCFYGYLAGVAYRYIRERDVIRELVNEAFLRIFKKIDRFAFDGPPEELEKAFKGWIGKIMANVVIDRLRSRKTLLYIEDMSKEQFKDIAIEMPDRLAYNDIIALLDCLPPIQQLIFNLYEIEGFSHSEIAKRLNMSASSSRVYLSRSKIKLMACYRHLMETSYGR</sequence>
<comment type="similarity">
    <text evidence="1">Belongs to the sigma-70 factor family. ECF subfamily.</text>
</comment>
<evidence type="ECO:0000313" key="7">
    <source>
        <dbReference type="EMBL" id="GAA4087282.1"/>
    </source>
</evidence>
<proteinExistence type="inferred from homology"/>
<organism evidence="7 8">
    <name type="scientific">Mucilaginibacter panaciglaebae</name>
    <dbReference type="NCBI Taxonomy" id="502331"/>
    <lineage>
        <taxon>Bacteria</taxon>
        <taxon>Pseudomonadati</taxon>
        <taxon>Bacteroidota</taxon>
        <taxon>Sphingobacteriia</taxon>
        <taxon>Sphingobacteriales</taxon>
        <taxon>Sphingobacteriaceae</taxon>
        <taxon>Mucilaginibacter</taxon>
    </lineage>
</organism>
<dbReference type="InterPro" id="IPR013324">
    <property type="entry name" value="RNA_pol_sigma_r3/r4-like"/>
</dbReference>
<comment type="caution">
    <text evidence="7">The sequence shown here is derived from an EMBL/GenBank/DDBJ whole genome shotgun (WGS) entry which is preliminary data.</text>
</comment>
<dbReference type="PANTHER" id="PTHR43133:SF46">
    <property type="entry name" value="RNA POLYMERASE SIGMA-70 FACTOR ECF SUBFAMILY"/>
    <property type="match status" value="1"/>
</dbReference>
<dbReference type="Gene3D" id="1.10.1740.10">
    <property type="match status" value="1"/>
</dbReference>
<evidence type="ECO:0000313" key="8">
    <source>
        <dbReference type="Proteomes" id="UP001500841"/>
    </source>
</evidence>
<dbReference type="Pfam" id="PF08281">
    <property type="entry name" value="Sigma70_r4_2"/>
    <property type="match status" value="1"/>
</dbReference>
<evidence type="ECO:0000256" key="2">
    <source>
        <dbReference type="ARBA" id="ARBA00023015"/>
    </source>
</evidence>
<reference evidence="8" key="1">
    <citation type="journal article" date="2019" name="Int. J. Syst. Evol. Microbiol.">
        <title>The Global Catalogue of Microorganisms (GCM) 10K type strain sequencing project: providing services to taxonomists for standard genome sequencing and annotation.</title>
        <authorList>
            <consortium name="The Broad Institute Genomics Platform"/>
            <consortium name="The Broad Institute Genome Sequencing Center for Infectious Disease"/>
            <person name="Wu L."/>
            <person name="Ma J."/>
        </authorList>
    </citation>
    <scope>NUCLEOTIDE SEQUENCE [LARGE SCALE GENOMIC DNA]</scope>
    <source>
        <strain evidence="8">JCM 17085</strain>
    </source>
</reference>
<feature type="domain" description="RNA polymerase sigma-70 region 2" evidence="5">
    <location>
        <begin position="26"/>
        <end position="99"/>
    </location>
</feature>
<keyword evidence="2" id="KW-0805">Transcription regulation</keyword>
<dbReference type="CDD" id="cd06171">
    <property type="entry name" value="Sigma70_r4"/>
    <property type="match status" value="1"/>
</dbReference>
<dbReference type="NCBIfam" id="TIGR02937">
    <property type="entry name" value="sigma70-ECF"/>
    <property type="match status" value="1"/>
</dbReference>
<evidence type="ECO:0000256" key="3">
    <source>
        <dbReference type="ARBA" id="ARBA00023082"/>
    </source>
</evidence>
<dbReference type="InterPro" id="IPR014284">
    <property type="entry name" value="RNA_pol_sigma-70_dom"/>
</dbReference>
<evidence type="ECO:0000259" key="6">
    <source>
        <dbReference type="Pfam" id="PF08281"/>
    </source>
</evidence>
<dbReference type="PANTHER" id="PTHR43133">
    <property type="entry name" value="RNA POLYMERASE ECF-TYPE SIGMA FACTO"/>
    <property type="match status" value="1"/>
</dbReference>